<comment type="cofactor">
    <cofactor evidence="2">
        <name>a divalent metal cation</name>
        <dbReference type="ChEBI" id="CHEBI:60240"/>
    </cofactor>
</comment>
<evidence type="ECO:0000313" key="14">
    <source>
        <dbReference type="EMBL" id="SDY80248.1"/>
    </source>
</evidence>
<evidence type="ECO:0000256" key="5">
    <source>
        <dbReference type="ARBA" id="ARBA00012213"/>
    </source>
</evidence>
<dbReference type="RefSeq" id="WP_092551009.1">
    <property type="nucleotide sequence ID" value="NZ_FNPZ01000001.1"/>
</dbReference>
<dbReference type="EMBL" id="FNPZ01000001">
    <property type="protein sequence ID" value="SDY80248.1"/>
    <property type="molecule type" value="Genomic_DNA"/>
</dbReference>
<evidence type="ECO:0000256" key="9">
    <source>
        <dbReference type="ARBA" id="ARBA00029596"/>
    </source>
</evidence>
<evidence type="ECO:0000256" key="2">
    <source>
        <dbReference type="ARBA" id="ARBA00001968"/>
    </source>
</evidence>
<keyword evidence="13" id="KW-0460">Magnesium</keyword>
<dbReference type="Pfam" id="PF03737">
    <property type="entry name" value="RraA-like"/>
    <property type="match status" value="1"/>
</dbReference>
<evidence type="ECO:0000256" key="10">
    <source>
        <dbReference type="ARBA" id="ARBA00030169"/>
    </source>
</evidence>
<feature type="binding site" evidence="13">
    <location>
        <begin position="86"/>
        <end position="89"/>
    </location>
    <ligand>
        <name>substrate</name>
    </ligand>
</feature>
<evidence type="ECO:0000256" key="4">
    <source>
        <dbReference type="ARBA" id="ARBA00011233"/>
    </source>
</evidence>
<evidence type="ECO:0000256" key="11">
    <source>
        <dbReference type="ARBA" id="ARBA00032305"/>
    </source>
</evidence>
<keyword evidence="13" id="KW-0479">Metal-binding</keyword>
<dbReference type="EC" id="4.1.3.17" evidence="5"/>
<evidence type="ECO:0000256" key="7">
    <source>
        <dbReference type="ARBA" id="ARBA00016549"/>
    </source>
</evidence>
<dbReference type="OrthoDB" id="943692at2"/>
<comment type="catalytic activity">
    <reaction evidence="12">
        <text>oxaloacetate + H(+) = pyruvate + CO2</text>
        <dbReference type="Rhea" id="RHEA:15641"/>
        <dbReference type="ChEBI" id="CHEBI:15361"/>
        <dbReference type="ChEBI" id="CHEBI:15378"/>
        <dbReference type="ChEBI" id="CHEBI:16452"/>
        <dbReference type="ChEBI" id="CHEBI:16526"/>
        <dbReference type="EC" id="4.1.1.112"/>
    </reaction>
</comment>
<evidence type="ECO:0000256" key="12">
    <source>
        <dbReference type="ARBA" id="ARBA00047973"/>
    </source>
</evidence>
<dbReference type="AlphaFoldDB" id="A0A1H3MUX5"/>
<comment type="similarity">
    <text evidence="3">Belongs to the class II aldolase/RraA-like family.</text>
</comment>
<dbReference type="GO" id="GO:0046872">
    <property type="term" value="F:metal ion binding"/>
    <property type="evidence" value="ECO:0007669"/>
    <property type="project" value="UniProtKB-KW"/>
</dbReference>
<dbReference type="GO" id="GO:0008948">
    <property type="term" value="F:oxaloacetate decarboxylase activity"/>
    <property type="evidence" value="ECO:0007669"/>
    <property type="project" value="UniProtKB-EC"/>
</dbReference>
<name>A0A1H3MUX5_9MICO</name>
<comment type="subunit">
    <text evidence="4">Homotrimer.</text>
</comment>
<dbReference type="SUPFAM" id="SSF89562">
    <property type="entry name" value="RraA-like"/>
    <property type="match status" value="1"/>
</dbReference>
<reference evidence="14 15" key="1">
    <citation type="submission" date="2016-10" db="EMBL/GenBank/DDBJ databases">
        <authorList>
            <person name="de Groot N.N."/>
        </authorList>
    </citation>
    <scope>NUCLEOTIDE SEQUENCE [LARGE SCALE GENOMIC DNA]</scope>
    <source>
        <strain evidence="14 15">CGMCC 4.3491</strain>
    </source>
</reference>
<gene>
    <name evidence="14" type="ORF">SAMN05216554_1569</name>
</gene>
<protein>
    <recommendedName>
        <fullName evidence="7">Putative 4-hydroxy-4-methyl-2-oxoglutarate aldolase</fullName>
        <ecNumber evidence="6">4.1.1.112</ecNumber>
        <ecNumber evidence="5">4.1.3.17</ecNumber>
    </recommendedName>
    <alternativeName>
        <fullName evidence="11">Oxaloacetate decarboxylase</fullName>
    </alternativeName>
    <alternativeName>
        <fullName evidence="9">Regulator of ribonuclease activity homolog</fullName>
    </alternativeName>
    <alternativeName>
        <fullName evidence="10">RraA-like protein</fullName>
    </alternativeName>
</protein>
<evidence type="ECO:0000256" key="1">
    <source>
        <dbReference type="ARBA" id="ARBA00001342"/>
    </source>
</evidence>
<evidence type="ECO:0000256" key="13">
    <source>
        <dbReference type="PIRSR" id="PIRSR605493-1"/>
    </source>
</evidence>
<evidence type="ECO:0000256" key="8">
    <source>
        <dbReference type="ARBA" id="ARBA00025046"/>
    </source>
</evidence>
<sequence>MPHADPAHRTLSTAAIADASLRIGVLARPAPPTLVPLLPGASFSGPAAPITHLGSVDVILQTIDDAPTGAVVVVDNAGRDDEACVGDLMVLEALTAGMSGMVVWGRHRDTAQLRQIGLPLHSLGAFPFGPRRVPPAGAPMAVAVLGGVAVAPGDYLFGDDDGILVLTPDRLDEVVEAALAIQATESAQAERMHAGTSLRTQLDFAAYRAGQAADPTLTLRRHLAERGGAIEV</sequence>
<feature type="binding site" evidence="13">
    <location>
        <position position="108"/>
    </location>
    <ligand>
        <name>substrate</name>
    </ligand>
</feature>
<dbReference type="Proteomes" id="UP000198891">
    <property type="component" value="Unassembled WGS sequence"/>
</dbReference>
<dbReference type="CDD" id="cd16841">
    <property type="entry name" value="RraA_family"/>
    <property type="match status" value="1"/>
</dbReference>
<organism evidence="14 15">
    <name type="scientific">Herbiconiux ginsengi</name>
    <dbReference type="NCBI Taxonomy" id="381665"/>
    <lineage>
        <taxon>Bacteria</taxon>
        <taxon>Bacillati</taxon>
        <taxon>Actinomycetota</taxon>
        <taxon>Actinomycetes</taxon>
        <taxon>Micrococcales</taxon>
        <taxon>Microbacteriaceae</taxon>
        <taxon>Herbiconiux</taxon>
    </lineage>
</organism>
<keyword evidence="15" id="KW-1185">Reference proteome</keyword>
<comment type="cofactor">
    <cofactor evidence="13">
        <name>Mg(2+)</name>
        <dbReference type="ChEBI" id="CHEBI:18420"/>
    </cofactor>
</comment>
<evidence type="ECO:0000313" key="15">
    <source>
        <dbReference type="Proteomes" id="UP000198891"/>
    </source>
</evidence>
<dbReference type="InterPro" id="IPR005493">
    <property type="entry name" value="RraA/RraA-like"/>
</dbReference>
<comment type="catalytic activity">
    <reaction evidence="1">
        <text>4-hydroxy-4-methyl-2-oxoglutarate = 2 pyruvate</text>
        <dbReference type="Rhea" id="RHEA:22748"/>
        <dbReference type="ChEBI" id="CHEBI:15361"/>
        <dbReference type="ChEBI" id="CHEBI:58276"/>
        <dbReference type="EC" id="4.1.3.17"/>
    </reaction>
</comment>
<comment type="function">
    <text evidence="8">Catalyzes the aldol cleavage of 4-hydroxy-4-methyl-2-oxoglutarate (HMG) into 2 molecules of pyruvate. Also contains a secondary oxaloacetate (OAA) decarboxylase activity due to the common pyruvate enolate transition state formed following C-C bond cleavage in the retro-aldol and decarboxylation reactions.</text>
</comment>
<dbReference type="PANTHER" id="PTHR33254:SF4">
    <property type="entry name" value="4-HYDROXY-4-METHYL-2-OXOGLUTARATE ALDOLASE 3-RELATED"/>
    <property type="match status" value="1"/>
</dbReference>
<dbReference type="PANTHER" id="PTHR33254">
    <property type="entry name" value="4-HYDROXY-4-METHYL-2-OXOGLUTARATE ALDOLASE 3-RELATED"/>
    <property type="match status" value="1"/>
</dbReference>
<dbReference type="InterPro" id="IPR036704">
    <property type="entry name" value="RraA/RraA-like_sf"/>
</dbReference>
<proteinExistence type="inferred from homology"/>
<evidence type="ECO:0000256" key="3">
    <source>
        <dbReference type="ARBA" id="ARBA00008621"/>
    </source>
</evidence>
<evidence type="ECO:0000256" key="6">
    <source>
        <dbReference type="ARBA" id="ARBA00012947"/>
    </source>
</evidence>
<dbReference type="GO" id="GO:0047443">
    <property type="term" value="F:4-hydroxy-4-methyl-2-oxoglutarate aldolase activity"/>
    <property type="evidence" value="ECO:0007669"/>
    <property type="project" value="UniProtKB-EC"/>
</dbReference>
<dbReference type="EC" id="4.1.1.112" evidence="6"/>
<feature type="binding site" evidence="13">
    <location>
        <position position="109"/>
    </location>
    <ligand>
        <name>Mg(2+)</name>
        <dbReference type="ChEBI" id="CHEBI:18420"/>
    </ligand>
</feature>
<dbReference type="STRING" id="381665.SAMN05216554_1569"/>
<accession>A0A1H3MUX5</accession>
<dbReference type="Gene3D" id="3.50.30.40">
    <property type="entry name" value="Ribonuclease E inhibitor RraA/RraA-like"/>
    <property type="match status" value="1"/>
</dbReference>